<sequence length="154" mass="17342">MITSIGQRGLRGRSSPRRGSTRAKQKGWHGATFPGKQLLGLWRHSSRNGEPVLQTLPGRTQTALSRLQTEVSVWRGRRGGRGCSELILLTDWSHGHPSCHQTPRQEIPLADSRRADHERAPHSLALADLLGQQRVHDKSRELEEGQRTQFFEAM</sequence>
<evidence type="ECO:0000313" key="3">
    <source>
        <dbReference type="WBParaSite" id="L893_g9606.t1"/>
    </source>
</evidence>
<accession>A0A1I8AVV8</accession>
<name>A0A1I8AVV8_9BILA</name>
<feature type="compositionally biased region" description="Basic residues" evidence="1">
    <location>
        <begin position="10"/>
        <end position="27"/>
    </location>
</feature>
<feature type="region of interest" description="Disordered" evidence="1">
    <location>
        <begin position="1"/>
        <end position="32"/>
    </location>
</feature>
<reference evidence="3" key="1">
    <citation type="submission" date="2016-11" db="UniProtKB">
        <authorList>
            <consortium name="WormBaseParasite"/>
        </authorList>
    </citation>
    <scope>IDENTIFICATION</scope>
</reference>
<evidence type="ECO:0000256" key="1">
    <source>
        <dbReference type="SAM" id="MobiDB-lite"/>
    </source>
</evidence>
<keyword evidence="2" id="KW-1185">Reference proteome</keyword>
<protein>
    <submittedName>
        <fullName evidence="3">Uncharacterized protein</fullName>
    </submittedName>
</protein>
<organism evidence="2 3">
    <name type="scientific">Steinernema glaseri</name>
    <dbReference type="NCBI Taxonomy" id="37863"/>
    <lineage>
        <taxon>Eukaryota</taxon>
        <taxon>Metazoa</taxon>
        <taxon>Ecdysozoa</taxon>
        <taxon>Nematoda</taxon>
        <taxon>Chromadorea</taxon>
        <taxon>Rhabditida</taxon>
        <taxon>Tylenchina</taxon>
        <taxon>Panagrolaimomorpha</taxon>
        <taxon>Strongyloidoidea</taxon>
        <taxon>Steinernematidae</taxon>
        <taxon>Steinernema</taxon>
    </lineage>
</organism>
<dbReference type="Proteomes" id="UP000095287">
    <property type="component" value="Unplaced"/>
</dbReference>
<evidence type="ECO:0000313" key="2">
    <source>
        <dbReference type="Proteomes" id="UP000095287"/>
    </source>
</evidence>
<dbReference type="AlphaFoldDB" id="A0A1I8AVV8"/>
<dbReference type="WBParaSite" id="L893_g9606.t1">
    <property type="protein sequence ID" value="L893_g9606.t1"/>
    <property type="gene ID" value="L893_g9606"/>
</dbReference>
<proteinExistence type="predicted"/>